<keyword evidence="12" id="KW-1185">Reference proteome</keyword>
<dbReference type="SUPFAM" id="SSF56219">
    <property type="entry name" value="DNase I-like"/>
    <property type="match status" value="1"/>
</dbReference>
<keyword evidence="4" id="KW-0540">Nuclease</keyword>
<name>A0A4Y2K497_ARAVE</name>
<dbReference type="GO" id="GO:0004518">
    <property type="term" value="F:nuclease activity"/>
    <property type="evidence" value="ECO:0007669"/>
    <property type="project" value="UniProtKB-KW"/>
</dbReference>
<reference evidence="11 12" key="1">
    <citation type="journal article" date="2019" name="Sci. Rep.">
        <title>Orb-weaving spider Araneus ventricosus genome elucidates the spidroin gene catalogue.</title>
        <authorList>
            <person name="Kono N."/>
            <person name="Nakamura H."/>
            <person name="Ohtoshi R."/>
            <person name="Moran D.A.P."/>
            <person name="Shinohara A."/>
            <person name="Yoshida Y."/>
            <person name="Fujiwara M."/>
            <person name="Mori M."/>
            <person name="Tomita M."/>
            <person name="Arakawa K."/>
        </authorList>
    </citation>
    <scope>NUCLEOTIDE SEQUENCE [LARGE SCALE GENOMIC DNA]</scope>
</reference>
<keyword evidence="8" id="KW-0460">Magnesium</keyword>
<evidence type="ECO:0000256" key="7">
    <source>
        <dbReference type="ARBA" id="ARBA00022801"/>
    </source>
</evidence>
<evidence type="ECO:0000256" key="4">
    <source>
        <dbReference type="ARBA" id="ARBA00022722"/>
    </source>
</evidence>
<dbReference type="AlphaFoldDB" id="A0A4Y2K497"/>
<dbReference type="GO" id="GO:0003697">
    <property type="term" value="F:single-stranded DNA binding"/>
    <property type="evidence" value="ECO:0007669"/>
    <property type="project" value="TreeGrafter"/>
</dbReference>
<dbReference type="GO" id="GO:0005737">
    <property type="term" value="C:cytoplasm"/>
    <property type="evidence" value="ECO:0007669"/>
    <property type="project" value="TreeGrafter"/>
</dbReference>
<keyword evidence="10" id="KW-0539">Nucleus</keyword>
<accession>A0A4Y2K497</accession>
<evidence type="ECO:0000256" key="8">
    <source>
        <dbReference type="ARBA" id="ARBA00022842"/>
    </source>
</evidence>
<dbReference type="GO" id="GO:0006302">
    <property type="term" value="P:double-strand break repair"/>
    <property type="evidence" value="ECO:0007669"/>
    <property type="project" value="TreeGrafter"/>
</dbReference>
<keyword evidence="7" id="KW-0378">Hydrolase</keyword>
<evidence type="ECO:0000256" key="9">
    <source>
        <dbReference type="ARBA" id="ARBA00023204"/>
    </source>
</evidence>
<dbReference type="GO" id="GO:0046872">
    <property type="term" value="F:metal ion binding"/>
    <property type="evidence" value="ECO:0007669"/>
    <property type="project" value="UniProtKB-KW"/>
</dbReference>
<evidence type="ECO:0000313" key="12">
    <source>
        <dbReference type="Proteomes" id="UP000499080"/>
    </source>
</evidence>
<dbReference type="EMBL" id="BGPR01004215">
    <property type="protein sequence ID" value="GBM97230.1"/>
    <property type="molecule type" value="Genomic_DNA"/>
</dbReference>
<evidence type="ECO:0000256" key="6">
    <source>
        <dbReference type="ARBA" id="ARBA00022763"/>
    </source>
</evidence>
<dbReference type="PANTHER" id="PTHR15822:SF4">
    <property type="entry name" value="TYROSYL-DNA PHOSPHODIESTERASE 2"/>
    <property type="match status" value="1"/>
</dbReference>
<sequence length="204" mass="23507">MQKVNEIFGFLSPKQLTTLDNKTLREKASTLRNLYRDDLDKDELSVEIESFKYTVVAFENKNLVLFNSHLESMLRGANARKMQLRKIFKEILASPDDTTAIFGGDLNSRDKELTQLGGLPAGIEDLWIACGSRRESEYTFDLTLNDNLIMDGQPRCRFDRIYVRHSSPRQLEPTYFGLIGLERLHPQGCFPSDHWGILSRFEVE</sequence>
<organism evidence="11 12">
    <name type="scientific">Araneus ventricosus</name>
    <name type="common">Orbweaver spider</name>
    <name type="synonym">Epeira ventricosa</name>
    <dbReference type="NCBI Taxonomy" id="182803"/>
    <lineage>
        <taxon>Eukaryota</taxon>
        <taxon>Metazoa</taxon>
        <taxon>Ecdysozoa</taxon>
        <taxon>Arthropoda</taxon>
        <taxon>Chelicerata</taxon>
        <taxon>Arachnida</taxon>
        <taxon>Araneae</taxon>
        <taxon>Araneomorphae</taxon>
        <taxon>Entelegynae</taxon>
        <taxon>Araneoidea</taxon>
        <taxon>Araneidae</taxon>
        <taxon>Araneus</taxon>
    </lineage>
</organism>
<evidence type="ECO:0000256" key="5">
    <source>
        <dbReference type="ARBA" id="ARBA00022723"/>
    </source>
</evidence>
<dbReference type="GO" id="GO:0070260">
    <property type="term" value="F:5'-tyrosyl-DNA phosphodiesterase activity"/>
    <property type="evidence" value="ECO:0007669"/>
    <property type="project" value="TreeGrafter"/>
</dbReference>
<evidence type="ECO:0000256" key="3">
    <source>
        <dbReference type="ARBA" id="ARBA00004123"/>
    </source>
</evidence>
<gene>
    <name evidence="11" type="primary">tdp2_1</name>
    <name evidence="11" type="ORF">AVEN_180109_1</name>
</gene>
<dbReference type="OrthoDB" id="6427099at2759"/>
<evidence type="ECO:0000313" key="11">
    <source>
        <dbReference type="EMBL" id="GBM97230.1"/>
    </source>
</evidence>
<evidence type="ECO:0000256" key="1">
    <source>
        <dbReference type="ARBA" id="ARBA00001936"/>
    </source>
</evidence>
<evidence type="ECO:0000256" key="2">
    <source>
        <dbReference type="ARBA" id="ARBA00001946"/>
    </source>
</evidence>
<protein>
    <submittedName>
        <fullName evidence="11">Tyrosyl-DNA phosphodiesterase 2</fullName>
    </submittedName>
</protein>
<comment type="subcellular location">
    <subcellularLocation>
        <location evidence="3">Nucleus</location>
    </subcellularLocation>
</comment>
<proteinExistence type="predicted"/>
<keyword evidence="5" id="KW-0479">Metal-binding</keyword>
<comment type="cofactor">
    <cofactor evidence="2">
        <name>Mg(2+)</name>
        <dbReference type="ChEBI" id="CHEBI:18420"/>
    </cofactor>
</comment>
<keyword evidence="6" id="KW-0227">DNA damage</keyword>
<dbReference type="InterPro" id="IPR036691">
    <property type="entry name" value="Endo/exonu/phosph_ase_sf"/>
</dbReference>
<dbReference type="Gene3D" id="3.60.10.10">
    <property type="entry name" value="Endonuclease/exonuclease/phosphatase"/>
    <property type="match status" value="1"/>
</dbReference>
<comment type="cofactor">
    <cofactor evidence="1">
        <name>Mn(2+)</name>
        <dbReference type="ChEBI" id="CHEBI:29035"/>
    </cofactor>
</comment>
<dbReference type="Proteomes" id="UP000499080">
    <property type="component" value="Unassembled WGS sequence"/>
</dbReference>
<dbReference type="GO" id="GO:0016605">
    <property type="term" value="C:PML body"/>
    <property type="evidence" value="ECO:0007669"/>
    <property type="project" value="TreeGrafter"/>
</dbReference>
<evidence type="ECO:0000256" key="10">
    <source>
        <dbReference type="ARBA" id="ARBA00023242"/>
    </source>
</evidence>
<comment type="caution">
    <text evidence="11">The sequence shown here is derived from an EMBL/GenBank/DDBJ whole genome shotgun (WGS) entry which is preliminary data.</text>
</comment>
<dbReference type="InterPro" id="IPR051547">
    <property type="entry name" value="TDP2-like"/>
</dbReference>
<dbReference type="PANTHER" id="PTHR15822">
    <property type="entry name" value="TRAF AND TNF RECEPTOR-ASSOCIATED PROTEIN"/>
    <property type="match status" value="1"/>
</dbReference>
<keyword evidence="9" id="KW-0234">DNA repair</keyword>